<comment type="similarity">
    <text evidence="10 11">Belongs to the TonB-dependent receptor family.</text>
</comment>
<dbReference type="InterPro" id="IPR039426">
    <property type="entry name" value="TonB-dep_rcpt-like"/>
</dbReference>
<evidence type="ECO:0000259" key="13">
    <source>
        <dbReference type="Pfam" id="PF00593"/>
    </source>
</evidence>
<evidence type="ECO:0000313" key="16">
    <source>
        <dbReference type="Proteomes" id="UP001262582"/>
    </source>
</evidence>
<evidence type="ECO:0000256" key="4">
    <source>
        <dbReference type="ARBA" id="ARBA00022692"/>
    </source>
</evidence>
<sequence>MKNAKFYILFLVLFYAFPALAQKDSITKLEEVVLSDVKLFRHSRTQEISVLNDSIIAENEPSLTSLLKFNSPVYFKENGVGGVSSPSFRGTTASQTAVIWNGININSQFNGQTDFNTVNTSNYNNIALRAGGGSVLYGSGAIGGSIHLNNHFRFDGEFSNGLRLEIGSFNTNILNYSAEASSEKTSVYINFSGIESENDYDYLGTEKHNENGDFYNTSMSAGIAHWLNEDNILKFYSNFYTGERGFSGTLAAPSNNKYEDLNSRNLLEWKGFFNDFISSLKLAYLDEKYKYFENRDSESFTYGNAATYIAKYDLTYQINPEMSLNALIDYRNTDGKGSDVGQNVRNIGAFALLLNHNLGKFFYEVSARKEITDTYESPFLYSVGAGYAVTSFYEVNLNFSRNFRIPTYNDLFWASGGNPNLDPETSYQGEISQNLHFSDFEFGITTYLMKINDLLRWVPDSRGTWRPENTESVKNYGLEFRGNFEKNYTGHHFSLNANYSYTKTNDEVLDKELIYTPRHKGTASLGYSYIDFSFFYQFLYNGNIYTSSDNNYQLEGYTISNAGINYSFGKRDFLTVGLEMRNFFNKDYQSLPSRPMPGRSINSSLTIKF</sequence>
<gene>
    <name evidence="15" type="ORF">RM539_06900</name>
</gene>
<dbReference type="PANTHER" id="PTHR30069:SF29">
    <property type="entry name" value="HEMOGLOBIN AND HEMOGLOBIN-HAPTOGLOBIN-BINDING PROTEIN 1-RELATED"/>
    <property type="match status" value="1"/>
</dbReference>
<keyword evidence="7 10" id="KW-0472">Membrane</keyword>
<keyword evidence="2 10" id="KW-0813">Transport</keyword>
<feature type="signal peptide" evidence="12">
    <location>
        <begin position="1"/>
        <end position="21"/>
    </location>
</feature>
<dbReference type="EMBL" id="JAVRHK010000003">
    <property type="protein sequence ID" value="MDT0676308.1"/>
    <property type="molecule type" value="Genomic_DNA"/>
</dbReference>
<evidence type="ECO:0000256" key="9">
    <source>
        <dbReference type="ARBA" id="ARBA00023237"/>
    </source>
</evidence>
<evidence type="ECO:0000256" key="11">
    <source>
        <dbReference type="RuleBase" id="RU003357"/>
    </source>
</evidence>
<dbReference type="SUPFAM" id="SSF56935">
    <property type="entry name" value="Porins"/>
    <property type="match status" value="1"/>
</dbReference>
<evidence type="ECO:0000256" key="12">
    <source>
        <dbReference type="SAM" id="SignalP"/>
    </source>
</evidence>
<keyword evidence="8 15" id="KW-0675">Receptor</keyword>
<evidence type="ECO:0000256" key="8">
    <source>
        <dbReference type="ARBA" id="ARBA00023170"/>
    </source>
</evidence>
<dbReference type="Pfam" id="PF07715">
    <property type="entry name" value="Plug"/>
    <property type="match status" value="1"/>
</dbReference>
<dbReference type="InterPro" id="IPR000531">
    <property type="entry name" value="Beta-barrel_TonB"/>
</dbReference>
<evidence type="ECO:0000256" key="1">
    <source>
        <dbReference type="ARBA" id="ARBA00004571"/>
    </source>
</evidence>
<evidence type="ECO:0000313" key="15">
    <source>
        <dbReference type="EMBL" id="MDT0676308.1"/>
    </source>
</evidence>
<feature type="chain" id="PRO_5045174867" evidence="12">
    <location>
        <begin position="22"/>
        <end position="609"/>
    </location>
</feature>
<dbReference type="Gene3D" id="2.170.130.10">
    <property type="entry name" value="TonB-dependent receptor, plug domain"/>
    <property type="match status" value="1"/>
</dbReference>
<feature type="domain" description="TonB-dependent receptor plug" evidence="14">
    <location>
        <begin position="47"/>
        <end position="144"/>
    </location>
</feature>
<dbReference type="PROSITE" id="PS52016">
    <property type="entry name" value="TONB_DEPENDENT_REC_3"/>
    <property type="match status" value="1"/>
</dbReference>
<dbReference type="Gene3D" id="2.40.170.20">
    <property type="entry name" value="TonB-dependent receptor, beta-barrel domain"/>
    <property type="match status" value="1"/>
</dbReference>
<dbReference type="InterPro" id="IPR012910">
    <property type="entry name" value="Plug_dom"/>
</dbReference>
<accession>A0ABU3D5N4</accession>
<dbReference type="Pfam" id="PF00593">
    <property type="entry name" value="TonB_dep_Rec_b-barrel"/>
    <property type="match status" value="1"/>
</dbReference>
<name>A0ABU3D5N4_9FLAO</name>
<keyword evidence="4 10" id="KW-0812">Transmembrane</keyword>
<comment type="caution">
    <text evidence="15">The sequence shown here is derived from an EMBL/GenBank/DDBJ whole genome shotgun (WGS) entry which is preliminary data.</text>
</comment>
<evidence type="ECO:0000256" key="3">
    <source>
        <dbReference type="ARBA" id="ARBA00022452"/>
    </source>
</evidence>
<dbReference type="Proteomes" id="UP001262582">
    <property type="component" value="Unassembled WGS sequence"/>
</dbReference>
<feature type="domain" description="TonB-dependent receptor-like beta-barrel" evidence="13">
    <location>
        <begin position="170"/>
        <end position="582"/>
    </location>
</feature>
<comment type="subcellular location">
    <subcellularLocation>
        <location evidence="1 10">Cell outer membrane</location>
        <topology evidence="1 10">Multi-pass membrane protein</topology>
    </subcellularLocation>
</comment>
<protein>
    <submittedName>
        <fullName evidence="15">TonB-dependent receptor</fullName>
    </submittedName>
</protein>
<evidence type="ECO:0000256" key="7">
    <source>
        <dbReference type="ARBA" id="ARBA00023136"/>
    </source>
</evidence>
<evidence type="ECO:0000259" key="14">
    <source>
        <dbReference type="Pfam" id="PF07715"/>
    </source>
</evidence>
<evidence type="ECO:0000256" key="10">
    <source>
        <dbReference type="PROSITE-ProRule" id="PRU01360"/>
    </source>
</evidence>
<keyword evidence="9 10" id="KW-0998">Cell outer membrane</keyword>
<evidence type="ECO:0000256" key="5">
    <source>
        <dbReference type="ARBA" id="ARBA00022729"/>
    </source>
</evidence>
<reference evidence="15 16" key="1">
    <citation type="submission" date="2023-09" db="EMBL/GenBank/DDBJ databases">
        <authorList>
            <person name="Rey-Velasco X."/>
        </authorList>
    </citation>
    <scope>NUCLEOTIDE SEQUENCE [LARGE SCALE GENOMIC DNA]</scope>
    <source>
        <strain evidence="15 16">F117</strain>
    </source>
</reference>
<proteinExistence type="inferred from homology"/>
<keyword evidence="16" id="KW-1185">Reference proteome</keyword>
<dbReference type="InterPro" id="IPR037066">
    <property type="entry name" value="Plug_dom_sf"/>
</dbReference>
<keyword evidence="3 10" id="KW-1134">Transmembrane beta strand</keyword>
<organism evidence="15 16">
    <name type="scientific">Autumnicola musiva</name>
    <dbReference type="NCBI Taxonomy" id="3075589"/>
    <lineage>
        <taxon>Bacteria</taxon>
        <taxon>Pseudomonadati</taxon>
        <taxon>Bacteroidota</taxon>
        <taxon>Flavobacteriia</taxon>
        <taxon>Flavobacteriales</taxon>
        <taxon>Flavobacteriaceae</taxon>
        <taxon>Autumnicola</taxon>
    </lineage>
</organism>
<keyword evidence="5 12" id="KW-0732">Signal</keyword>
<dbReference type="RefSeq" id="WP_311502644.1">
    <property type="nucleotide sequence ID" value="NZ_JAVRHK010000003.1"/>
</dbReference>
<evidence type="ECO:0000256" key="6">
    <source>
        <dbReference type="ARBA" id="ARBA00023077"/>
    </source>
</evidence>
<keyword evidence="6 11" id="KW-0798">TonB box</keyword>
<evidence type="ECO:0000256" key="2">
    <source>
        <dbReference type="ARBA" id="ARBA00022448"/>
    </source>
</evidence>
<dbReference type="PANTHER" id="PTHR30069">
    <property type="entry name" value="TONB-DEPENDENT OUTER MEMBRANE RECEPTOR"/>
    <property type="match status" value="1"/>
</dbReference>
<dbReference type="InterPro" id="IPR036942">
    <property type="entry name" value="Beta-barrel_TonB_sf"/>
</dbReference>